<comment type="cofactor">
    <cofactor evidence="8">
        <name>Zn(2+)</name>
        <dbReference type="ChEBI" id="CHEBI:29105"/>
    </cofactor>
    <text evidence="8">Binds 1 zinc ion per subunit.</text>
</comment>
<keyword evidence="5 8" id="KW-0378">Hydrolase</keyword>
<dbReference type="UniPathway" id="UPA00603">
    <property type="reaction ID" value="UER00660"/>
</dbReference>
<dbReference type="OrthoDB" id="3189065at2"/>
<name>A0A167HJM5_9BURK</name>
<dbReference type="NCBIfam" id="TIGR02967">
    <property type="entry name" value="guan_deamin"/>
    <property type="match status" value="1"/>
</dbReference>
<dbReference type="PANTHER" id="PTHR11271">
    <property type="entry name" value="GUANINE DEAMINASE"/>
    <property type="match status" value="1"/>
</dbReference>
<dbReference type="SUPFAM" id="SSF51556">
    <property type="entry name" value="Metallo-dependent hydrolases"/>
    <property type="match status" value="1"/>
</dbReference>
<dbReference type="EMBL" id="CP017476">
    <property type="protein sequence ID" value="AOW15356.1"/>
    <property type="molecule type" value="Genomic_DNA"/>
</dbReference>
<comment type="pathway">
    <text evidence="1 8">Purine metabolism; guanine degradation; xanthine from guanine: step 1/1.</text>
</comment>
<keyword evidence="4 8" id="KW-0479">Metal-binding</keyword>
<dbReference type="PANTHER" id="PTHR11271:SF6">
    <property type="entry name" value="GUANINE DEAMINASE"/>
    <property type="match status" value="1"/>
</dbReference>
<evidence type="ECO:0000256" key="1">
    <source>
        <dbReference type="ARBA" id="ARBA00004984"/>
    </source>
</evidence>
<evidence type="ECO:0000313" key="12">
    <source>
        <dbReference type="Proteomes" id="UP000185657"/>
    </source>
</evidence>
<dbReference type="Pfam" id="PF01979">
    <property type="entry name" value="Amidohydro_1"/>
    <property type="match status" value="1"/>
</dbReference>
<gene>
    <name evidence="10" type="ORF">LPB072_04005</name>
    <name evidence="11" type="ORF">LPB72_14255</name>
</gene>
<sequence length="425" mass="46143">MNHSYRAAILRFDADRQPVYEADGLLVIGPDANGRQVVQAVGDHAGVARRFPDVPVEDWRGKLIAPGFVDMHVHYPQTDVIGAPADGLLPWLENYTFPHETRFHDAAYARSVADFFFDELQRNGVTTALTFATSHPASVNAAFEAAQARGLRFMTGKVLQDRNSPDGVRDETEQSLIDTETLIQRWHGVDRLGYAITPRFAPTSSPEQLRGAGALAAKYGDVWIQSHVAENHDEVRWVGELFPDASSYLGVYGDAGLLRRRAVYAHCIHLDSGDRALMRESGAAAAVCPTSNLFLGSGFFDFAAADAAGMRYGLASDVGGGTSFSPFKTMLAAYYVGREGQTKPGLSLTPSQLWWQHTAGAADGLGLGGLVGNLLPGYEADFVVLNPQATPLLARKTQQTNSLEELLFALIVLGDERVIERVHTA</sequence>
<protein>
    <recommendedName>
        <fullName evidence="3 7">Guanine deaminase</fullName>
        <shortName evidence="8">Guanase</shortName>
        <ecNumber evidence="3 7">3.5.4.3</ecNumber>
    </recommendedName>
    <alternativeName>
        <fullName evidence="8">Guanine aminohydrolase</fullName>
    </alternativeName>
</protein>
<organism evidence="10 13">
    <name type="scientific">Hydrogenophaga crassostreae</name>
    <dbReference type="NCBI Taxonomy" id="1763535"/>
    <lineage>
        <taxon>Bacteria</taxon>
        <taxon>Pseudomonadati</taxon>
        <taxon>Pseudomonadota</taxon>
        <taxon>Betaproteobacteria</taxon>
        <taxon>Burkholderiales</taxon>
        <taxon>Comamonadaceae</taxon>
        <taxon>Hydrogenophaga</taxon>
    </lineage>
</organism>
<evidence type="ECO:0000256" key="2">
    <source>
        <dbReference type="ARBA" id="ARBA00006745"/>
    </source>
</evidence>
<dbReference type="AlphaFoldDB" id="A0A167HJM5"/>
<evidence type="ECO:0000313" key="13">
    <source>
        <dbReference type="Proteomes" id="UP000185680"/>
    </source>
</evidence>
<dbReference type="GO" id="GO:0006147">
    <property type="term" value="P:guanine catabolic process"/>
    <property type="evidence" value="ECO:0007669"/>
    <property type="project" value="UniProtKB-UniRule"/>
</dbReference>
<dbReference type="NCBIfam" id="NF006679">
    <property type="entry name" value="PRK09228.1"/>
    <property type="match status" value="1"/>
</dbReference>
<dbReference type="KEGG" id="hyl:LPB072_04005"/>
<dbReference type="Gene3D" id="2.30.40.10">
    <property type="entry name" value="Urease, subunit C, domain 1"/>
    <property type="match status" value="1"/>
</dbReference>
<evidence type="ECO:0000256" key="7">
    <source>
        <dbReference type="NCBIfam" id="TIGR02967"/>
    </source>
</evidence>
<dbReference type="RefSeq" id="WP_066092605.1">
    <property type="nucleotide sequence ID" value="NZ_CP017476.1"/>
</dbReference>
<dbReference type="Proteomes" id="UP000185680">
    <property type="component" value="Chromosome"/>
</dbReference>
<dbReference type="Proteomes" id="UP000185657">
    <property type="component" value="Unassembled WGS sequence"/>
</dbReference>
<dbReference type="STRING" id="1763535.LPB072_04005"/>
<keyword evidence="12" id="KW-1185">Reference proteome</keyword>
<dbReference type="SUPFAM" id="SSF51338">
    <property type="entry name" value="Composite domain of metallo-dependent hydrolases"/>
    <property type="match status" value="2"/>
</dbReference>
<evidence type="ECO:0000313" key="10">
    <source>
        <dbReference type="EMBL" id="AOW15356.1"/>
    </source>
</evidence>
<keyword evidence="6 8" id="KW-0862">Zinc</keyword>
<dbReference type="GO" id="GO:0008892">
    <property type="term" value="F:guanine deaminase activity"/>
    <property type="evidence" value="ECO:0007669"/>
    <property type="project" value="UniProtKB-UniRule"/>
</dbReference>
<dbReference type="InterPro" id="IPR032466">
    <property type="entry name" value="Metal_Hydrolase"/>
</dbReference>
<dbReference type="InterPro" id="IPR014311">
    <property type="entry name" value="Guanine_deaminase"/>
</dbReference>
<comment type="function">
    <text evidence="8">Catalyzes the hydrolytic deamination of guanine, producing xanthine and ammonia.</text>
</comment>
<comment type="similarity">
    <text evidence="2 8">Belongs to the metallo-dependent hydrolases superfamily. ATZ/TRZ family.</text>
</comment>
<dbReference type="GO" id="GO:0005829">
    <property type="term" value="C:cytosol"/>
    <property type="evidence" value="ECO:0007669"/>
    <property type="project" value="TreeGrafter"/>
</dbReference>
<evidence type="ECO:0000259" key="9">
    <source>
        <dbReference type="Pfam" id="PF01979"/>
    </source>
</evidence>
<dbReference type="EMBL" id="LVWD01000026">
    <property type="protein sequence ID" value="OAD41314.1"/>
    <property type="molecule type" value="Genomic_DNA"/>
</dbReference>
<dbReference type="EC" id="3.5.4.3" evidence="3 7"/>
<evidence type="ECO:0000256" key="4">
    <source>
        <dbReference type="ARBA" id="ARBA00022723"/>
    </source>
</evidence>
<evidence type="ECO:0000256" key="3">
    <source>
        <dbReference type="ARBA" id="ARBA00012781"/>
    </source>
</evidence>
<dbReference type="InterPro" id="IPR011059">
    <property type="entry name" value="Metal-dep_hydrolase_composite"/>
</dbReference>
<dbReference type="InterPro" id="IPR051607">
    <property type="entry name" value="Metallo-dep_hydrolases"/>
</dbReference>
<dbReference type="InterPro" id="IPR006680">
    <property type="entry name" value="Amidohydro-rel"/>
</dbReference>
<evidence type="ECO:0000256" key="6">
    <source>
        <dbReference type="ARBA" id="ARBA00022833"/>
    </source>
</evidence>
<accession>A0A167HJM5</accession>
<reference evidence="11 12" key="1">
    <citation type="submission" date="2016-02" db="EMBL/GenBank/DDBJ databases">
        <title>Draft genome sequence of Hydrogenophaga sp. LPB0072.</title>
        <authorList>
            <person name="Shin S.-K."/>
            <person name="Yi H."/>
        </authorList>
    </citation>
    <scope>NUCLEOTIDE SEQUENCE [LARGE SCALE GENOMIC DNA]</scope>
    <source>
        <strain evidence="11 12">LPB0072</strain>
    </source>
</reference>
<feature type="domain" description="Amidohydrolase-related" evidence="9">
    <location>
        <begin position="64"/>
        <end position="390"/>
    </location>
</feature>
<reference evidence="10 13" key="2">
    <citation type="submission" date="2016-10" db="EMBL/GenBank/DDBJ databases">
        <title>Hydorgenophaga sp. LPB0072 isolated from gastropod.</title>
        <authorList>
            <person name="Kim E."/>
            <person name="Yi H."/>
        </authorList>
    </citation>
    <scope>NUCLEOTIDE SEQUENCE [LARGE SCALE GENOMIC DNA]</scope>
    <source>
        <strain evidence="10 13">LPB0072</strain>
    </source>
</reference>
<evidence type="ECO:0000256" key="8">
    <source>
        <dbReference type="RuleBase" id="RU366009"/>
    </source>
</evidence>
<proteinExistence type="inferred from homology"/>
<dbReference type="GO" id="GO:0008270">
    <property type="term" value="F:zinc ion binding"/>
    <property type="evidence" value="ECO:0007669"/>
    <property type="project" value="UniProtKB-UniRule"/>
</dbReference>
<evidence type="ECO:0000256" key="5">
    <source>
        <dbReference type="ARBA" id="ARBA00022801"/>
    </source>
</evidence>
<evidence type="ECO:0000313" key="11">
    <source>
        <dbReference type="EMBL" id="OAD41314.1"/>
    </source>
</evidence>
<comment type="catalytic activity">
    <reaction evidence="8">
        <text>guanine + H2O + H(+) = xanthine + NH4(+)</text>
        <dbReference type="Rhea" id="RHEA:14665"/>
        <dbReference type="ChEBI" id="CHEBI:15377"/>
        <dbReference type="ChEBI" id="CHEBI:15378"/>
        <dbReference type="ChEBI" id="CHEBI:16235"/>
        <dbReference type="ChEBI" id="CHEBI:17712"/>
        <dbReference type="ChEBI" id="CHEBI:28938"/>
        <dbReference type="EC" id="3.5.4.3"/>
    </reaction>
</comment>
<dbReference type="Gene3D" id="3.20.20.140">
    <property type="entry name" value="Metal-dependent hydrolases"/>
    <property type="match status" value="1"/>
</dbReference>